<keyword evidence="5" id="KW-0472">Membrane</keyword>
<dbReference type="Proteomes" id="UP000190951">
    <property type="component" value="Chromosome"/>
</dbReference>
<evidence type="ECO:0000313" key="6">
    <source>
        <dbReference type="EMBL" id="URZ12226.1"/>
    </source>
</evidence>
<keyword evidence="3" id="KW-0812">Transmembrane</keyword>
<dbReference type="PANTHER" id="PTHR30250">
    <property type="entry name" value="PST FAMILY PREDICTED COLANIC ACID TRANSPORTER"/>
    <property type="match status" value="1"/>
</dbReference>
<gene>
    <name evidence="6" type="primary">murJ_1</name>
    <name evidence="6" type="ORF">CROST_029430</name>
</gene>
<evidence type="ECO:0000256" key="3">
    <source>
        <dbReference type="ARBA" id="ARBA00022692"/>
    </source>
</evidence>
<evidence type="ECO:0000256" key="2">
    <source>
        <dbReference type="ARBA" id="ARBA00022475"/>
    </source>
</evidence>
<dbReference type="AlphaFoldDB" id="A0A1S8L414"/>
<evidence type="ECO:0000313" key="7">
    <source>
        <dbReference type="Proteomes" id="UP000190951"/>
    </source>
</evidence>
<name>A0A1S8L414_9CLOT</name>
<dbReference type="EMBL" id="CP096983">
    <property type="protein sequence ID" value="URZ12226.1"/>
    <property type="molecule type" value="Genomic_DNA"/>
</dbReference>
<reference evidence="6 7" key="1">
    <citation type="submission" date="2022-04" db="EMBL/GenBank/DDBJ databases">
        <title>Genome sequence of C. roseum typestrain.</title>
        <authorList>
            <person name="Poehlein A."/>
            <person name="Schoch T."/>
            <person name="Duerre P."/>
            <person name="Daniel R."/>
        </authorList>
    </citation>
    <scope>NUCLEOTIDE SEQUENCE [LARGE SCALE GENOMIC DNA]</scope>
    <source>
        <strain evidence="6 7">DSM 7320</strain>
    </source>
</reference>
<dbReference type="CDD" id="cd13128">
    <property type="entry name" value="MATE_Wzx_like"/>
    <property type="match status" value="1"/>
</dbReference>
<evidence type="ECO:0000256" key="1">
    <source>
        <dbReference type="ARBA" id="ARBA00004651"/>
    </source>
</evidence>
<dbReference type="STRING" id="84029.CROST_26100"/>
<dbReference type="Pfam" id="PF01943">
    <property type="entry name" value="Polysacc_synt"/>
    <property type="match status" value="1"/>
</dbReference>
<organism evidence="6 7">
    <name type="scientific">Clostridium felsineum</name>
    <dbReference type="NCBI Taxonomy" id="36839"/>
    <lineage>
        <taxon>Bacteria</taxon>
        <taxon>Bacillati</taxon>
        <taxon>Bacillota</taxon>
        <taxon>Clostridia</taxon>
        <taxon>Eubacteriales</taxon>
        <taxon>Clostridiaceae</taxon>
        <taxon>Clostridium</taxon>
    </lineage>
</organism>
<dbReference type="RefSeq" id="WP_077833875.1">
    <property type="nucleotide sequence ID" value="NZ_CP096983.1"/>
</dbReference>
<dbReference type="GO" id="GO:0005886">
    <property type="term" value="C:plasma membrane"/>
    <property type="evidence" value="ECO:0007669"/>
    <property type="project" value="UniProtKB-SubCell"/>
</dbReference>
<dbReference type="PANTHER" id="PTHR30250:SF11">
    <property type="entry name" value="O-ANTIGEN TRANSPORTER-RELATED"/>
    <property type="match status" value="1"/>
</dbReference>
<dbReference type="InterPro" id="IPR002797">
    <property type="entry name" value="Polysacc_synth"/>
</dbReference>
<dbReference type="InterPro" id="IPR050833">
    <property type="entry name" value="Poly_Biosynth_Transport"/>
</dbReference>
<sequence>MNKVAKNFFSMGFSTLVAQFFTFFTGTYAAHVLGKSGFGDITTVQAILLYFSIVVLFGLQTYGTREISKNKDNIKDIVGEITLFRIIVFLISFLIILLLAVVLSFNSKSIAWLLVLYSVTLLPNALCIDWVYNGIQEMKYNAVYNVLKSLIPFILIVLFLKNPSQINYYAIFTVVGLLIATIYQFYVYFFREKLKVNLKISLKGIKKYSVYGWPFLVAGVLATINVNVDRIVIRFSWGSSIAGIYASAYYVISFLTNIVTIIFGVVFPLMIRYFNEKDTTALGDLIKNVSKVIIAVIVPIVFGGIILSKEIIILLFGNTYESAYMPFSILLIYSLILFIREIYAYGLNAFNMEKKYLKAVVVSSLFNLIINLILTPKFGMNVAALITVISEVITILIMKYYSDKVIKVSKYTLFLKILVPCIAMSLVTYILKYFNVNIIFNIVISALIYLVFIILFRYFTVADIKKFAVRKS</sequence>
<proteinExistence type="predicted"/>
<dbReference type="KEGG" id="crw:CROST_029430"/>
<protein>
    <submittedName>
        <fullName evidence="6">Lipid II flippase MurJ</fullName>
    </submittedName>
</protein>
<comment type="subcellular location">
    <subcellularLocation>
        <location evidence="1">Cell membrane</location>
        <topology evidence="1">Multi-pass membrane protein</topology>
    </subcellularLocation>
</comment>
<accession>A0A1S8L414</accession>
<keyword evidence="4" id="KW-1133">Transmembrane helix</keyword>
<keyword evidence="2" id="KW-1003">Cell membrane</keyword>
<evidence type="ECO:0000256" key="5">
    <source>
        <dbReference type="ARBA" id="ARBA00023136"/>
    </source>
</evidence>
<evidence type="ECO:0000256" key="4">
    <source>
        <dbReference type="ARBA" id="ARBA00022989"/>
    </source>
</evidence>
<keyword evidence="7" id="KW-1185">Reference proteome</keyword>